<dbReference type="PANTHER" id="PTHR38120:SF1">
    <property type="entry name" value="M PROTEIN, SEROTYPE 2.1"/>
    <property type="match status" value="1"/>
</dbReference>
<evidence type="ECO:0000256" key="1">
    <source>
        <dbReference type="SAM" id="Coils"/>
    </source>
</evidence>
<comment type="caution">
    <text evidence="3">The sequence shown here is derived from an EMBL/GenBank/DDBJ whole genome shotgun (WGS) entry which is preliminary data.</text>
</comment>
<feature type="compositionally biased region" description="Polar residues" evidence="2">
    <location>
        <begin position="453"/>
        <end position="463"/>
    </location>
</feature>
<protein>
    <submittedName>
        <fullName evidence="3">Uncharacterized protein</fullName>
    </submittedName>
</protein>
<dbReference type="PANTHER" id="PTHR38120">
    <property type="entry name" value="EXPRESSED PROTEIN"/>
    <property type="match status" value="1"/>
</dbReference>
<feature type="region of interest" description="Disordered" evidence="2">
    <location>
        <begin position="550"/>
        <end position="581"/>
    </location>
</feature>
<feature type="coiled-coil region" evidence="1">
    <location>
        <begin position="103"/>
        <end position="151"/>
    </location>
</feature>
<feature type="coiled-coil region" evidence="1">
    <location>
        <begin position="256"/>
        <end position="283"/>
    </location>
</feature>
<evidence type="ECO:0000313" key="3">
    <source>
        <dbReference type="EMBL" id="KAG0321268.1"/>
    </source>
</evidence>
<feature type="compositionally biased region" description="Basic and acidic residues" evidence="2">
    <location>
        <begin position="481"/>
        <end position="490"/>
    </location>
</feature>
<evidence type="ECO:0000256" key="2">
    <source>
        <dbReference type="SAM" id="MobiDB-lite"/>
    </source>
</evidence>
<feature type="compositionally biased region" description="Basic and acidic residues" evidence="2">
    <location>
        <begin position="418"/>
        <end position="430"/>
    </location>
</feature>
<feature type="compositionally biased region" description="Low complexity" evidence="2">
    <location>
        <begin position="433"/>
        <end position="447"/>
    </location>
</feature>
<dbReference type="EMBL" id="JAAAIN010000069">
    <property type="protein sequence ID" value="KAG0321268.1"/>
    <property type="molecule type" value="Genomic_DNA"/>
</dbReference>
<name>A0A9P6RIW0_9FUNG</name>
<feature type="region of interest" description="Disordered" evidence="2">
    <location>
        <begin position="694"/>
        <end position="713"/>
    </location>
</feature>
<reference evidence="3" key="1">
    <citation type="journal article" date="2020" name="Fungal Divers.">
        <title>Resolving the Mortierellaceae phylogeny through synthesis of multi-gene phylogenetics and phylogenomics.</title>
        <authorList>
            <person name="Vandepol N."/>
            <person name="Liber J."/>
            <person name="Desiro A."/>
            <person name="Na H."/>
            <person name="Kennedy M."/>
            <person name="Barry K."/>
            <person name="Grigoriev I.V."/>
            <person name="Miller A.N."/>
            <person name="O'Donnell K."/>
            <person name="Stajich J.E."/>
            <person name="Bonito G."/>
        </authorList>
    </citation>
    <scope>NUCLEOTIDE SEQUENCE</scope>
    <source>
        <strain evidence="3">NVP60</strain>
    </source>
</reference>
<feature type="compositionally biased region" description="Low complexity" evidence="2">
    <location>
        <begin position="627"/>
        <end position="653"/>
    </location>
</feature>
<dbReference type="AlphaFoldDB" id="A0A9P6RIW0"/>
<feature type="compositionally biased region" description="Low complexity" evidence="2">
    <location>
        <begin position="470"/>
        <end position="479"/>
    </location>
</feature>
<keyword evidence="4" id="KW-1185">Reference proteome</keyword>
<organism evidence="3 4">
    <name type="scientific">Linnemannia gamsii</name>
    <dbReference type="NCBI Taxonomy" id="64522"/>
    <lineage>
        <taxon>Eukaryota</taxon>
        <taxon>Fungi</taxon>
        <taxon>Fungi incertae sedis</taxon>
        <taxon>Mucoromycota</taxon>
        <taxon>Mortierellomycotina</taxon>
        <taxon>Mortierellomycetes</taxon>
        <taxon>Mortierellales</taxon>
        <taxon>Mortierellaceae</taxon>
        <taxon>Linnemannia</taxon>
    </lineage>
</organism>
<dbReference type="OrthoDB" id="2121319at2759"/>
<feature type="compositionally biased region" description="Low complexity" evidence="2">
    <location>
        <begin position="403"/>
        <end position="417"/>
    </location>
</feature>
<sequence>MSIRTTKHGRYASTHYPSTAYESDSNSSLLGPLLPTSTLQPNRGHSTIWEHDVQDQPLYHSKTVFSTSNSVESLQQYYQHHLQQESLATADLLKENLSLVQKNALAQQEVASARNNQARLENQVYELDQSLTEARREAQRLSRAKRDFDRQIEHNNANFERERALWAERESELMRSVKFATRPLVVQAPTKEREASTSSKEIDVVPSVVQQQIAENTAAHTRALRAQESIVTELRKQVLNMNQDFIERQRNFTLKESELQAQIAQAQELNRGLMEENESYQMLLHEKSMNGEFMQTSIMKNTGYNDDPSATPLATHSNGSINLADELGKAFDRLPALNSEKSIEEEVKQLRESNTALGLYISRILSRIMENPHLQAVLAADYSPRRASIPESPPALISQVNKSSSSLSTGNTLSETESPIKKEDKPEGRARSRSLFSGGSIFSSRSRPAPAPVTNSGKSSTRNSSDDDATSGTSTGVTSFHDGHVLEDSPRTSNSSSEFRVVTNDLPRPAEYEQLTTFDQPFTRKQLQRHASMSSAAGHDRHQRRQTIGGAGSFQVNGSGSGHGRYGSDSSALPASQGRWSVMSKSKNSLTIMAPMPEQQPTLMENSPIAEDQRPDSESTDSVRSPTLSISVSELSTTSSTSSRTASVGVATPTTPVTAEGGIIKKMRRWSLFGASNPGATTTPVPVVDAVKEGDDTQPTSTAIFEDPAAVHA</sequence>
<feature type="region of interest" description="Disordered" evidence="2">
    <location>
        <begin position="395"/>
        <end position="500"/>
    </location>
</feature>
<evidence type="ECO:0000313" key="4">
    <source>
        <dbReference type="Proteomes" id="UP000823405"/>
    </source>
</evidence>
<dbReference type="Proteomes" id="UP000823405">
    <property type="component" value="Unassembled WGS sequence"/>
</dbReference>
<accession>A0A9P6RIW0</accession>
<gene>
    <name evidence="3" type="ORF">BGZ97_011698</name>
</gene>
<feature type="region of interest" description="Disordered" evidence="2">
    <location>
        <begin position="609"/>
        <end position="653"/>
    </location>
</feature>
<proteinExistence type="predicted"/>
<keyword evidence="1" id="KW-0175">Coiled coil</keyword>